<accession>A0AAV7J7H3</accession>
<feature type="domain" description="Ig-like" evidence="6">
    <location>
        <begin position="258"/>
        <end position="362"/>
    </location>
</feature>
<keyword evidence="9" id="KW-1185">Reference proteome</keyword>
<dbReference type="Pfam" id="PF00041">
    <property type="entry name" value="fn3"/>
    <property type="match status" value="3"/>
</dbReference>
<dbReference type="InterPro" id="IPR003598">
    <property type="entry name" value="Ig_sub2"/>
</dbReference>
<evidence type="ECO:0000256" key="3">
    <source>
        <dbReference type="ARBA" id="ARBA00023319"/>
    </source>
</evidence>
<feature type="domain" description="Fibronectin type-III" evidence="7">
    <location>
        <begin position="565"/>
        <end position="664"/>
    </location>
</feature>
<evidence type="ECO:0000313" key="8">
    <source>
        <dbReference type="EMBL" id="KAH0567658.1"/>
    </source>
</evidence>
<evidence type="ECO:0008006" key="10">
    <source>
        <dbReference type="Google" id="ProtNLM"/>
    </source>
</evidence>
<organism evidence="8 9">
    <name type="scientific">Cotesia glomerata</name>
    <name type="common">Lepidopteran parasitic wasp</name>
    <name type="synonym">Apanteles glomeratus</name>
    <dbReference type="NCBI Taxonomy" id="32391"/>
    <lineage>
        <taxon>Eukaryota</taxon>
        <taxon>Metazoa</taxon>
        <taxon>Ecdysozoa</taxon>
        <taxon>Arthropoda</taxon>
        <taxon>Hexapoda</taxon>
        <taxon>Insecta</taxon>
        <taxon>Pterygota</taxon>
        <taxon>Neoptera</taxon>
        <taxon>Endopterygota</taxon>
        <taxon>Hymenoptera</taxon>
        <taxon>Apocrita</taxon>
        <taxon>Ichneumonoidea</taxon>
        <taxon>Braconidae</taxon>
        <taxon>Microgastrinae</taxon>
        <taxon>Cotesia</taxon>
    </lineage>
</organism>
<dbReference type="Proteomes" id="UP000826195">
    <property type="component" value="Unassembled WGS sequence"/>
</dbReference>
<dbReference type="Gene3D" id="2.60.40.10">
    <property type="entry name" value="Immunoglobulins"/>
    <property type="match status" value="8"/>
</dbReference>
<feature type="domain" description="Fibronectin type-III" evidence="7">
    <location>
        <begin position="772"/>
        <end position="865"/>
    </location>
</feature>
<reference evidence="8 9" key="1">
    <citation type="journal article" date="2021" name="J. Hered.">
        <title>A chromosome-level genome assembly of the parasitoid wasp, Cotesia glomerata (Hymenoptera: Braconidae).</title>
        <authorList>
            <person name="Pinto B.J."/>
            <person name="Weis J.J."/>
            <person name="Gamble T."/>
            <person name="Ode P.J."/>
            <person name="Paul R."/>
            <person name="Zaspel J.M."/>
        </authorList>
    </citation>
    <scope>NUCLEOTIDE SEQUENCE [LARGE SCALE GENOMIC DNA]</scope>
    <source>
        <strain evidence="8">CgM1</strain>
    </source>
</reference>
<dbReference type="InterPro" id="IPR003599">
    <property type="entry name" value="Ig_sub"/>
</dbReference>
<dbReference type="PANTHER" id="PTHR44170:SF59">
    <property type="entry name" value="PROTOGENIN-LIKE"/>
    <property type="match status" value="1"/>
</dbReference>
<feature type="domain" description="Fibronectin type-III" evidence="7">
    <location>
        <begin position="469"/>
        <end position="563"/>
    </location>
</feature>
<keyword evidence="2" id="KW-1015">Disulfide bond</keyword>
<dbReference type="InterPro" id="IPR013098">
    <property type="entry name" value="Ig_I-set"/>
</dbReference>
<dbReference type="GO" id="GO:0030154">
    <property type="term" value="P:cell differentiation"/>
    <property type="evidence" value="ECO:0007669"/>
    <property type="project" value="UniProtKB-ARBA"/>
</dbReference>
<evidence type="ECO:0000259" key="7">
    <source>
        <dbReference type="PROSITE" id="PS50853"/>
    </source>
</evidence>
<keyword evidence="5" id="KW-0732">Signal</keyword>
<dbReference type="PROSITE" id="PS50853">
    <property type="entry name" value="FN3"/>
    <property type="match status" value="4"/>
</dbReference>
<dbReference type="InterPro" id="IPR036116">
    <property type="entry name" value="FN3_sf"/>
</dbReference>
<evidence type="ECO:0000256" key="5">
    <source>
        <dbReference type="SAM" id="SignalP"/>
    </source>
</evidence>
<dbReference type="InterPro" id="IPR007110">
    <property type="entry name" value="Ig-like_dom"/>
</dbReference>
<dbReference type="InterPro" id="IPR036179">
    <property type="entry name" value="Ig-like_dom_sf"/>
</dbReference>
<dbReference type="AlphaFoldDB" id="A0AAV7J7H3"/>
<dbReference type="SUPFAM" id="SSF48726">
    <property type="entry name" value="Immunoglobulin"/>
    <property type="match status" value="3"/>
</dbReference>
<evidence type="ECO:0000256" key="4">
    <source>
        <dbReference type="SAM" id="Phobius"/>
    </source>
</evidence>
<feature type="domain" description="Ig-like" evidence="6">
    <location>
        <begin position="153"/>
        <end position="255"/>
    </location>
</feature>
<keyword evidence="4" id="KW-1133">Transmembrane helix</keyword>
<feature type="transmembrane region" description="Helical" evidence="4">
    <location>
        <begin position="987"/>
        <end position="1009"/>
    </location>
</feature>
<dbReference type="CDD" id="cd00063">
    <property type="entry name" value="FN3"/>
    <property type="match status" value="4"/>
</dbReference>
<keyword evidence="4" id="KW-0812">Transmembrane</keyword>
<proteinExistence type="predicted"/>
<feature type="chain" id="PRO_5043955929" description="Protogenin" evidence="5">
    <location>
        <begin position="18"/>
        <end position="1179"/>
    </location>
</feature>
<dbReference type="Pfam" id="PF13927">
    <property type="entry name" value="Ig_3"/>
    <property type="match status" value="1"/>
</dbReference>
<dbReference type="InterPro" id="IPR013783">
    <property type="entry name" value="Ig-like_fold"/>
</dbReference>
<dbReference type="PANTHER" id="PTHR44170">
    <property type="entry name" value="PROTEIN SIDEKICK"/>
    <property type="match status" value="1"/>
</dbReference>
<dbReference type="SUPFAM" id="SSF49265">
    <property type="entry name" value="Fibronectin type III"/>
    <property type="match status" value="3"/>
</dbReference>
<name>A0AAV7J7H3_COTGL</name>
<dbReference type="GO" id="GO:0098609">
    <property type="term" value="P:cell-cell adhesion"/>
    <property type="evidence" value="ECO:0007669"/>
    <property type="project" value="TreeGrafter"/>
</dbReference>
<keyword evidence="3" id="KW-0393">Immunoglobulin domain</keyword>
<evidence type="ECO:0000256" key="1">
    <source>
        <dbReference type="ARBA" id="ARBA00022737"/>
    </source>
</evidence>
<feature type="domain" description="Fibronectin type-III" evidence="7">
    <location>
        <begin position="866"/>
        <end position="966"/>
    </location>
</feature>
<sequence>MAARVLLFGILFTEVVLEPVCAAGGKGADNNLNGHKNGSKRDGLNFNLNKSTSQNLRIEPGGLIVLGKKGVTLNCLPGNNHDVSWLYNGESAPPCGVARCGILDNGSLHFYKKQNLQLAQKSSGRNETIDMSKKHEYRCIGRTVSGGFLRSSPVFIQIADLSYTFKKSPINVTVHEGEITRLSCLIDSLPYPPNITWQHDGKPLLSDRNNTKYIMVPPGVLYITATKQSDTGLYRCIATNDFIKKTKKSREAKLTVIPKLKLQELNIPVSLFPQTFYNYTLVKGSNLSLVCAVSGNPLLFLKWSLVPHRSDGANSAQSRILFNSTTGISVLELKNVSIFHAGTYLCSLENAASGVMEIQNITVDVTVPPTFIKKPSNQNCPNGKTARFECQAEGVPTPKIYWLKDAKNITINGGRKTIYIKENNKVELAISATVPSDSGDYQCVAVNSAGEIWAAGRLQVNASHNSPAAPTKLTCHTPSPVKISISWTPPESLPPSSITAYTVHYSPEGGGKEEVSPEPGNSTTVEVTKLLEPYTNYSFYVRVWNNNGASDQSATIVCATAPSVPKTAPKVMVDVLSSTKLNITWQPLTKKEARGVVIEYKIQWRLHEHPSYRVIFVSANVEHHLLTNLLPGAQYDLRVLARTEKGWPNISESLLGWNTVVMPTIDTDNYNIRNVLDVEIINMNASHLKMKWQVKEATFDTFKFDSWQIYCESVNGDKLFTALLDKNSTEYMFTNLEPNISYTVGLCIVTKGVSSDCILKIIKSIQYDSGNTPVALEANPLSPSSIQLTWAVVSKTSVDKYEVCYELVQYPDSNFSKCIFVNDTKAIIGELEAFTLYRFKVRSLQKDLNNSSQFSESIECYTSEDVPGKPEEVQVFQNGTKIRVVWKEPSKTNGIILTYFISYYSSDLVNSTLTWGNMTVPGNKTSVVLPDLPLGGRYYIMVQAATKAGYGRRSDPIYIFLGVSMSKTSTSSDKQKPPAKSKPDQSLGIILGVGISICFIMISLCSIYCRKKWEHSRSLRESAQPFKNRIFSRNSTTCCVEQSSTSVSQQVNNRIGCNEIELAVLCPSSPTSVNPQLDSKGVLSNGVEIGAKEPLLTSWNSNEENRDLHITENIQYKQSNSPVLKNQLGSEQDLNITELTTIDCTLNSSTNSLNNNLGCPTSSPKKITPPVIPVLEPNG</sequence>
<keyword evidence="4" id="KW-0472">Membrane</keyword>
<dbReference type="Pfam" id="PF07679">
    <property type="entry name" value="I-set"/>
    <property type="match status" value="1"/>
</dbReference>
<evidence type="ECO:0000256" key="2">
    <source>
        <dbReference type="ARBA" id="ARBA00023157"/>
    </source>
</evidence>
<evidence type="ECO:0000259" key="6">
    <source>
        <dbReference type="PROSITE" id="PS50835"/>
    </source>
</evidence>
<protein>
    <recommendedName>
        <fullName evidence="10">Protogenin</fullName>
    </recommendedName>
</protein>
<dbReference type="GO" id="GO:0009653">
    <property type="term" value="P:anatomical structure morphogenesis"/>
    <property type="evidence" value="ECO:0007669"/>
    <property type="project" value="UniProtKB-ARBA"/>
</dbReference>
<dbReference type="SMART" id="SM00060">
    <property type="entry name" value="FN3"/>
    <property type="match status" value="5"/>
</dbReference>
<comment type="caution">
    <text evidence="8">The sequence shown here is derived from an EMBL/GenBank/DDBJ whole genome shotgun (WGS) entry which is preliminary data.</text>
</comment>
<dbReference type="PROSITE" id="PS50835">
    <property type="entry name" value="IG_LIKE"/>
    <property type="match status" value="3"/>
</dbReference>
<dbReference type="SMART" id="SM00408">
    <property type="entry name" value="IGc2"/>
    <property type="match status" value="3"/>
</dbReference>
<dbReference type="SMART" id="SM00409">
    <property type="entry name" value="IG"/>
    <property type="match status" value="3"/>
</dbReference>
<feature type="signal peptide" evidence="5">
    <location>
        <begin position="1"/>
        <end position="17"/>
    </location>
</feature>
<keyword evidence="1" id="KW-0677">Repeat</keyword>
<dbReference type="FunFam" id="2.60.40.10:FF:000032">
    <property type="entry name" value="palladin isoform X1"/>
    <property type="match status" value="1"/>
</dbReference>
<dbReference type="InterPro" id="IPR003961">
    <property type="entry name" value="FN3_dom"/>
</dbReference>
<evidence type="ECO:0000313" key="9">
    <source>
        <dbReference type="Proteomes" id="UP000826195"/>
    </source>
</evidence>
<feature type="domain" description="Ig-like" evidence="6">
    <location>
        <begin position="369"/>
        <end position="459"/>
    </location>
</feature>
<gene>
    <name evidence="8" type="ORF">KQX54_011348</name>
</gene>
<dbReference type="EMBL" id="JAHXZJ010000001">
    <property type="protein sequence ID" value="KAH0567658.1"/>
    <property type="molecule type" value="Genomic_DNA"/>
</dbReference>